<accession>A0A8J2UKF2</accession>
<evidence type="ECO:0000256" key="1">
    <source>
        <dbReference type="SAM" id="SignalP"/>
    </source>
</evidence>
<keyword evidence="3" id="KW-1185">Reference proteome</keyword>
<dbReference type="AlphaFoldDB" id="A0A8J2UKF2"/>
<dbReference type="EMBL" id="BMJC01000008">
    <property type="protein sequence ID" value="GGB25227.1"/>
    <property type="molecule type" value="Genomic_DNA"/>
</dbReference>
<dbReference type="RefSeq" id="WP_188938097.1">
    <property type="nucleotide sequence ID" value="NZ_BMJC01000008.1"/>
</dbReference>
<feature type="signal peptide" evidence="1">
    <location>
        <begin position="1"/>
        <end position="24"/>
    </location>
</feature>
<name>A0A8J2UKF2_9BACT</name>
<sequence length="119" mass="13172">METIFFKLLLSGLLLAGTAGVASAQTTSAPTTSTPTIREFFDKKGRHVGTIAYYGEKELPAEIRAIVKPSYYDYAILTVEEVRASGKTAWLIDMQDATHVKTVKVVDGEMEEVSSLRRW</sequence>
<keyword evidence="1" id="KW-0732">Signal</keyword>
<protein>
    <recommendedName>
        <fullName evidence="4">PepSY domain-containing protein</fullName>
    </recommendedName>
</protein>
<reference evidence="2" key="1">
    <citation type="journal article" date="2014" name="Int. J. Syst. Evol. Microbiol.">
        <title>Complete genome sequence of Corynebacterium casei LMG S-19264T (=DSM 44701T), isolated from a smear-ripened cheese.</title>
        <authorList>
            <consortium name="US DOE Joint Genome Institute (JGI-PGF)"/>
            <person name="Walter F."/>
            <person name="Albersmeier A."/>
            <person name="Kalinowski J."/>
            <person name="Ruckert C."/>
        </authorList>
    </citation>
    <scope>NUCLEOTIDE SEQUENCE</scope>
    <source>
        <strain evidence="2">CGMCC 1.15448</strain>
    </source>
</reference>
<reference evidence="2" key="2">
    <citation type="submission" date="2020-09" db="EMBL/GenBank/DDBJ databases">
        <authorList>
            <person name="Sun Q."/>
            <person name="Zhou Y."/>
        </authorList>
    </citation>
    <scope>NUCLEOTIDE SEQUENCE</scope>
    <source>
        <strain evidence="2">CGMCC 1.15448</strain>
    </source>
</reference>
<gene>
    <name evidence="2" type="ORF">GCM10011511_56490</name>
</gene>
<organism evidence="2 3">
    <name type="scientific">Puia dinghuensis</name>
    <dbReference type="NCBI Taxonomy" id="1792502"/>
    <lineage>
        <taxon>Bacteria</taxon>
        <taxon>Pseudomonadati</taxon>
        <taxon>Bacteroidota</taxon>
        <taxon>Chitinophagia</taxon>
        <taxon>Chitinophagales</taxon>
        <taxon>Chitinophagaceae</taxon>
        <taxon>Puia</taxon>
    </lineage>
</organism>
<proteinExistence type="predicted"/>
<feature type="chain" id="PRO_5035150310" description="PepSY domain-containing protein" evidence="1">
    <location>
        <begin position="25"/>
        <end position="119"/>
    </location>
</feature>
<dbReference type="Proteomes" id="UP000607559">
    <property type="component" value="Unassembled WGS sequence"/>
</dbReference>
<comment type="caution">
    <text evidence="2">The sequence shown here is derived from an EMBL/GenBank/DDBJ whole genome shotgun (WGS) entry which is preliminary data.</text>
</comment>
<evidence type="ECO:0008006" key="4">
    <source>
        <dbReference type="Google" id="ProtNLM"/>
    </source>
</evidence>
<evidence type="ECO:0000313" key="2">
    <source>
        <dbReference type="EMBL" id="GGB25227.1"/>
    </source>
</evidence>
<evidence type="ECO:0000313" key="3">
    <source>
        <dbReference type="Proteomes" id="UP000607559"/>
    </source>
</evidence>